<keyword evidence="9" id="KW-1185">Reference proteome</keyword>
<evidence type="ECO:0000256" key="2">
    <source>
        <dbReference type="ARBA" id="ARBA00007165"/>
    </source>
</evidence>
<dbReference type="PROSITE" id="PS50895">
    <property type="entry name" value="SURF1"/>
    <property type="match status" value="1"/>
</dbReference>
<name>A0A7K1ULW7_9MICC</name>
<evidence type="ECO:0000256" key="3">
    <source>
        <dbReference type="ARBA" id="ARBA00022692"/>
    </source>
</evidence>
<feature type="compositionally biased region" description="Basic and acidic residues" evidence="7">
    <location>
        <begin position="303"/>
        <end position="312"/>
    </location>
</feature>
<keyword evidence="3 6" id="KW-0812">Transmembrane</keyword>
<dbReference type="AlphaFoldDB" id="A0A7K1ULW7"/>
<feature type="compositionally biased region" description="Basic residues" evidence="7">
    <location>
        <begin position="281"/>
        <end position="291"/>
    </location>
</feature>
<dbReference type="Proteomes" id="UP000460157">
    <property type="component" value="Unassembled WGS sequence"/>
</dbReference>
<dbReference type="CDD" id="cd06662">
    <property type="entry name" value="SURF1"/>
    <property type="match status" value="1"/>
</dbReference>
<dbReference type="PANTHER" id="PTHR23427">
    <property type="entry name" value="SURFEIT LOCUS PROTEIN"/>
    <property type="match status" value="1"/>
</dbReference>
<organism evidence="8 9">
    <name type="scientific">Nesterenkonia alkaliphila</name>
    <dbReference type="NCBI Taxonomy" id="1463631"/>
    <lineage>
        <taxon>Bacteria</taxon>
        <taxon>Bacillati</taxon>
        <taxon>Actinomycetota</taxon>
        <taxon>Actinomycetes</taxon>
        <taxon>Micrococcales</taxon>
        <taxon>Micrococcaceae</taxon>
        <taxon>Nesterenkonia</taxon>
    </lineage>
</organism>
<dbReference type="Pfam" id="PF02104">
    <property type="entry name" value="SURF1"/>
    <property type="match status" value="1"/>
</dbReference>
<dbReference type="PANTHER" id="PTHR23427:SF2">
    <property type="entry name" value="SURFEIT LOCUS PROTEIN 1"/>
    <property type="match status" value="1"/>
</dbReference>
<protein>
    <recommendedName>
        <fullName evidence="6">SURF1-like protein</fullName>
    </recommendedName>
</protein>
<comment type="caution">
    <text evidence="8">The sequence shown here is derived from an EMBL/GenBank/DDBJ whole genome shotgun (WGS) entry which is preliminary data.</text>
</comment>
<comment type="subcellular location">
    <subcellularLocation>
        <location evidence="6">Cell membrane</location>
        <topology evidence="6">Multi-pass membrane protein</topology>
    </subcellularLocation>
    <subcellularLocation>
        <location evidence="1">Membrane</location>
    </subcellularLocation>
</comment>
<evidence type="ECO:0000313" key="8">
    <source>
        <dbReference type="EMBL" id="MVT27322.1"/>
    </source>
</evidence>
<dbReference type="InterPro" id="IPR002994">
    <property type="entry name" value="Surf1/Shy1"/>
</dbReference>
<evidence type="ECO:0000256" key="5">
    <source>
        <dbReference type="ARBA" id="ARBA00023136"/>
    </source>
</evidence>
<dbReference type="GO" id="GO:0005886">
    <property type="term" value="C:plasma membrane"/>
    <property type="evidence" value="ECO:0007669"/>
    <property type="project" value="UniProtKB-SubCell"/>
</dbReference>
<accession>A0A7K1ULW7</accession>
<keyword evidence="5 6" id="KW-0472">Membrane</keyword>
<evidence type="ECO:0000256" key="1">
    <source>
        <dbReference type="ARBA" id="ARBA00004370"/>
    </source>
</evidence>
<evidence type="ECO:0000256" key="6">
    <source>
        <dbReference type="RuleBase" id="RU363076"/>
    </source>
</evidence>
<sequence>MVRQRYSFLLSPVWLSWLAVCVVFCFACYLLGQWQLDRRESALEEINRIVANYDQEPVAYAEARELFSQGRPEDEWTVVQIQGEYLWEDSLLARNRGHGGQVGYEQLVPFRESETGDVLVISRGWLPTSSTDGSVPAYNPDPPAGQVDAVVRLKPAEPAIERGAPAGQLASIDLGQYGSEVDYALVEGAYGLMAEESPAAAEAPYQLARPSLDEGPHLGYSMQWVAFGLLSFVGWGYAARVHRRNLDLEELDAAEDAAGDFPTTADLGAADPRLEKQERVRRAKQLHRQQRGRYSDEDAEDAWVEKRLSRSG</sequence>
<dbReference type="InterPro" id="IPR045214">
    <property type="entry name" value="Surf1/Surf4"/>
</dbReference>
<keyword evidence="4 6" id="KW-1133">Transmembrane helix</keyword>
<feature type="transmembrane region" description="Helical" evidence="6">
    <location>
        <begin position="12"/>
        <end position="32"/>
    </location>
</feature>
<gene>
    <name evidence="8" type="ORF">GNZ21_13345</name>
</gene>
<evidence type="ECO:0000313" key="9">
    <source>
        <dbReference type="Proteomes" id="UP000460157"/>
    </source>
</evidence>
<dbReference type="EMBL" id="WRPM01000097">
    <property type="protein sequence ID" value="MVT27322.1"/>
    <property type="molecule type" value="Genomic_DNA"/>
</dbReference>
<proteinExistence type="inferred from homology"/>
<keyword evidence="6" id="KW-1003">Cell membrane</keyword>
<evidence type="ECO:0000256" key="4">
    <source>
        <dbReference type="ARBA" id="ARBA00022989"/>
    </source>
</evidence>
<feature type="region of interest" description="Disordered" evidence="7">
    <location>
        <begin position="257"/>
        <end position="312"/>
    </location>
</feature>
<reference evidence="8 9" key="1">
    <citation type="submission" date="2019-12" db="EMBL/GenBank/DDBJ databases">
        <title>Nesterenkonia muleiensis sp. nov., a novel actinobacterium isolated from sap of Populus euphratica.</title>
        <authorList>
            <person name="Wang R."/>
        </authorList>
    </citation>
    <scope>NUCLEOTIDE SEQUENCE [LARGE SCALE GENOMIC DNA]</scope>
    <source>
        <strain evidence="8 9">F10</strain>
    </source>
</reference>
<evidence type="ECO:0000256" key="7">
    <source>
        <dbReference type="SAM" id="MobiDB-lite"/>
    </source>
</evidence>
<comment type="caution">
    <text evidence="6">Lacks conserved residue(s) required for the propagation of feature annotation.</text>
</comment>
<comment type="similarity">
    <text evidence="2 6">Belongs to the SURF1 family.</text>
</comment>